<comment type="similarity">
    <text evidence="1 7">Belongs to the CcmH/CycL/Ccl2/NrfF family.</text>
</comment>
<dbReference type="InterPro" id="IPR005616">
    <property type="entry name" value="CcmH/CycL/Ccl2/NrfF_N"/>
</dbReference>
<dbReference type="Pfam" id="PF03918">
    <property type="entry name" value="CcmH"/>
    <property type="match status" value="1"/>
</dbReference>
<evidence type="ECO:0000256" key="6">
    <source>
        <dbReference type="ARBA" id="ARBA00023004"/>
    </source>
</evidence>
<keyword evidence="4 7" id="KW-0732">Signal</keyword>
<keyword evidence="6 7" id="KW-0408">Iron</keyword>
<gene>
    <name evidence="9" type="ORF">C725_2231</name>
</gene>
<evidence type="ECO:0000313" key="9">
    <source>
        <dbReference type="EMBL" id="EMD82510.1"/>
    </source>
</evidence>
<reference evidence="9 10" key="1">
    <citation type="journal article" date="2013" name="Genome Announc.">
        <title>Draft Genome Sequence of Strain JLT2015T, Belonging to the Family Sphingomonadaceae of the Alphaproteobacteria.</title>
        <authorList>
            <person name="Tang K."/>
            <person name="Liu K."/>
            <person name="Li S."/>
            <person name="Jiao N."/>
        </authorList>
    </citation>
    <scope>NUCLEOTIDE SEQUENCE [LARGE SCALE GENOMIC DNA]</scope>
    <source>
        <strain evidence="9 10">JLT2015</strain>
    </source>
</reference>
<feature type="transmembrane region" description="Helical" evidence="7">
    <location>
        <begin position="102"/>
        <end position="123"/>
    </location>
</feature>
<evidence type="ECO:0000256" key="2">
    <source>
        <dbReference type="ARBA" id="ARBA00022617"/>
    </source>
</evidence>
<feature type="domain" description="CcmH/CycL/Ccl2/NrfF N-terminal" evidence="8">
    <location>
        <begin position="8"/>
        <end position="127"/>
    </location>
</feature>
<protein>
    <recommendedName>
        <fullName evidence="7">Cytochrome c-type biogenesis protein</fullName>
    </recommendedName>
</protein>
<evidence type="ECO:0000256" key="4">
    <source>
        <dbReference type="ARBA" id="ARBA00022729"/>
    </source>
</evidence>
<dbReference type="GO" id="GO:0016829">
    <property type="term" value="F:lyase activity"/>
    <property type="evidence" value="ECO:0007669"/>
    <property type="project" value="UniProtKB-KW"/>
</dbReference>
<comment type="caution">
    <text evidence="9">The sequence shown here is derived from an EMBL/GenBank/DDBJ whole genome shotgun (WGS) entry which is preliminary data.</text>
</comment>
<sequence length="129" mass="14067">MRVALPALLLALAGPVPALAADVPLPDPAEEAQAQTLMKELRCLVCQGQSIADSDADMAADMRALVRERIEDGQDPEAVRSYLVSRYGDWVTFSPPKRGLNLFLWLAPLVFLLIGGIAAIRLFRKRPDA</sequence>
<evidence type="ECO:0000256" key="5">
    <source>
        <dbReference type="ARBA" id="ARBA00022748"/>
    </source>
</evidence>
<keyword evidence="3 7" id="KW-0479">Metal-binding</keyword>
<keyword evidence="7" id="KW-0812">Transmembrane</keyword>
<evidence type="ECO:0000256" key="1">
    <source>
        <dbReference type="ARBA" id="ARBA00010342"/>
    </source>
</evidence>
<keyword evidence="7" id="KW-0472">Membrane</keyword>
<feature type="chain" id="PRO_5011021942" description="Cytochrome c-type biogenesis protein" evidence="7">
    <location>
        <begin position="21"/>
        <end position="129"/>
    </location>
</feature>
<evidence type="ECO:0000256" key="7">
    <source>
        <dbReference type="RuleBase" id="RU364112"/>
    </source>
</evidence>
<dbReference type="GO" id="GO:0017004">
    <property type="term" value="P:cytochrome complex assembly"/>
    <property type="evidence" value="ECO:0007669"/>
    <property type="project" value="UniProtKB-KW"/>
</dbReference>
<dbReference type="RefSeq" id="WP_008602851.1">
    <property type="nucleotide sequence ID" value="NZ_AMRV01000007.1"/>
</dbReference>
<dbReference type="InterPro" id="IPR051263">
    <property type="entry name" value="C-type_cytochrome_biogenesis"/>
</dbReference>
<accession>M2SAU6</accession>
<proteinExistence type="inferred from homology"/>
<dbReference type="Gene3D" id="1.10.8.640">
    <property type="entry name" value="Cytochrome C biogenesis protein"/>
    <property type="match status" value="1"/>
</dbReference>
<dbReference type="GO" id="GO:0046872">
    <property type="term" value="F:metal ion binding"/>
    <property type="evidence" value="ECO:0007669"/>
    <property type="project" value="UniProtKB-KW"/>
</dbReference>
<dbReference type="PATRIC" id="fig|1234595.3.peg.2234"/>
<dbReference type="EMBL" id="AMRV01000007">
    <property type="protein sequence ID" value="EMD82510.1"/>
    <property type="molecule type" value="Genomic_DNA"/>
</dbReference>
<organism evidence="9 10">
    <name type="scientific">Pacificimonas flava</name>
    <dbReference type="NCBI Taxonomy" id="1234595"/>
    <lineage>
        <taxon>Bacteria</taxon>
        <taxon>Pseudomonadati</taxon>
        <taxon>Pseudomonadota</taxon>
        <taxon>Alphaproteobacteria</taxon>
        <taxon>Sphingomonadales</taxon>
        <taxon>Sphingosinicellaceae</taxon>
        <taxon>Pacificimonas</taxon>
    </lineage>
</organism>
<evidence type="ECO:0000313" key="10">
    <source>
        <dbReference type="Proteomes" id="UP000011717"/>
    </source>
</evidence>
<keyword evidence="2 7" id="KW-0349">Heme</keyword>
<evidence type="ECO:0000256" key="3">
    <source>
        <dbReference type="ARBA" id="ARBA00022723"/>
    </source>
</evidence>
<dbReference type="InterPro" id="IPR038297">
    <property type="entry name" value="CcmH/CycL/NrfF/Ccl2_sf"/>
</dbReference>
<keyword evidence="5" id="KW-0201">Cytochrome c-type biogenesis</keyword>
<dbReference type="PANTHER" id="PTHR47870:SF1">
    <property type="entry name" value="CYTOCHROME C-TYPE BIOGENESIS PROTEIN CCMH"/>
    <property type="match status" value="1"/>
</dbReference>
<dbReference type="GO" id="GO:0005886">
    <property type="term" value="C:plasma membrane"/>
    <property type="evidence" value="ECO:0007669"/>
    <property type="project" value="TreeGrafter"/>
</dbReference>
<name>M2SAU6_9SPHN</name>
<comment type="function">
    <text evidence="7">Possible subunit of a heme lyase.</text>
</comment>
<keyword evidence="10" id="KW-1185">Reference proteome</keyword>
<dbReference type="CDD" id="cd16378">
    <property type="entry name" value="CcmH_N"/>
    <property type="match status" value="1"/>
</dbReference>
<evidence type="ECO:0000259" key="8">
    <source>
        <dbReference type="Pfam" id="PF03918"/>
    </source>
</evidence>
<keyword evidence="7" id="KW-1133">Transmembrane helix</keyword>
<feature type="signal peptide" evidence="7">
    <location>
        <begin position="1"/>
        <end position="20"/>
    </location>
</feature>
<dbReference type="Proteomes" id="UP000011717">
    <property type="component" value="Unassembled WGS sequence"/>
</dbReference>
<dbReference type="AlphaFoldDB" id="M2SAU6"/>
<keyword evidence="9" id="KW-0456">Lyase</keyword>
<dbReference type="PANTHER" id="PTHR47870">
    <property type="entry name" value="CYTOCHROME C-TYPE BIOGENESIS PROTEIN CCMH"/>
    <property type="match status" value="1"/>
</dbReference>